<evidence type="ECO:0000313" key="1">
    <source>
        <dbReference type="EMBL" id="AEE48273.1"/>
    </source>
</evidence>
<dbReference type="InterPro" id="IPR011990">
    <property type="entry name" value="TPR-like_helical_dom_sf"/>
</dbReference>
<proteinExistence type="predicted"/>
<organism evidence="1 2">
    <name type="scientific">Haliscomenobacter hydrossis (strain ATCC 27775 / DSM 1100 / LMG 10767 / O)</name>
    <dbReference type="NCBI Taxonomy" id="760192"/>
    <lineage>
        <taxon>Bacteria</taxon>
        <taxon>Pseudomonadati</taxon>
        <taxon>Bacteroidota</taxon>
        <taxon>Saprospiria</taxon>
        <taxon>Saprospirales</taxon>
        <taxon>Haliscomenobacteraceae</taxon>
        <taxon>Haliscomenobacter</taxon>
    </lineage>
</organism>
<dbReference type="OrthoDB" id="1524733at2"/>
<dbReference type="Gene3D" id="1.25.40.10">
    <property type="entry name" value="Tetratricopeptide repeat domain"/>
    <property type="match status" value="1"/>
</dbReference>
<reference evidence="1 2" key="1">
    <citation type="journal article" date="2011" name="Stand. Genomic Sci.">
        <title>Complete genome sequence of Haliscomenobacter hydrossis type strain (O).</title>
        <authorList>
            <consortium name="US DOE Joint Genome Institute (JGI-PGF)"/>
            <person name="Daligault H."/>
            <person name="Lapidus A."/>
            <person name="Zeytun A."/>
            <person name="Nolan M."/>
            <person name="Lucas S."/>
            <person name="Del Rio T.G."/>
            <person name="Tice H."/>
            <person name="Cheng J.F."/>
            <person name="Tapia R."/>
            <person name="Han C."/>
            <person name="Goodwin L."/>
            <person name="Pitluck S."/>
            <person name="Liolios K."/>
            <person name="Pagani I."/>
            <person name="Ivanova N."/>
            <person name="Huntemann M."/>
            <person name="Mavromatis K."/>
            <person name="Mikhailova N."/>
            <person name="Pati A."/>
            <person name="Chen A."/>
            <person name="Palaniappan K."/>
            <person name="Land M."/>
            <person name="Hauser L."/>
            <person name="Brambilla E.M."/>
            <person name="Rohde M."/>
            <person name="Verbarg S."/>
            <person name="Goker M."/>
            <person name="Bristow J."/>
            <person name="Eisen J.A."/>
            <person name="Markowitz V."/>
            <person name="Hugenholtz P."/>
            <person name="Kyrpides N.C."/>
            <person name="Klenk H.P."/>
            <person name="Woyke T."/>
        </authorList>
    </citation>
    <scope>NUCLEOTIDE SEQUENCE [LARGE SCALE GENOMIC DNA]</scope>
    <source>
        <strain evidence="2">ATCC 27775 / DSM 1100 / LMG 10767 / O</strain>
    </source>
</reference>
<dbReference type="SUPFAM" id="SSF48452">
    <property type="entry name" value="TPR-like"/>
    <property type="match status" value="1"/>
</dbReference>
<reference key="2">
    <citation type="submission" date="2011-04" db="EMBL/GenBank/DDBJ databases">
        <title>Complete sequence of chromosome of Haliscomenobacter hydrossis DSM 1100.</title>
        <authorList>
            <consortium name="US DOE Joint Genome Institute (JGI-PGF)"/>
            <person name="Lucas S."/>
            <person name="Han J."/>
            <person name="Lapidus A."/>
            <person name="Bruce D."/>
            <person name="Goodwin L."/>
            <person name="Pitluck S."/>
            <person name="Peters L."/>
            <person name="Kyrpides N."/>
            <person name="Mavromatis K."/>
            <person name="Ivanova N."/>
            <person name="Ovchinnikova G."/>
            <person name="Pagani I."/>
            <person name="Daligault H."/>
            <person name="Detter J.C."/>
            <person name="Han C."/>
            <person name="Land M."/>
            <person name="Hauser L."/>
            <person name="Markowitz V."/>
            <person name="Cheng J.-F."/>
            <person name="Hugenholtz P."/>
            <person name="Woyke T."/>
            <person name="Wu D."/>
            <person name="Verbarg S."/>
            <person name="Frueling A."/>
            <person name="Brambilla E."/>
            <person name="Klenk H.-P."/>
            <person name="Eisen J.A."/>
        </authorList>
    </citation>
    <scope>NUCLEOTIDE SEQUENCE</scope>
    <source>
        <strain>DSM 1100</strain>
    </source>
</reference>
<dbReference type="STRING" id="760192.Halhy_0361"/>
<dbReference type="HOGENOM" id="CLU_146069_0_0_10"/>
<dbReference type="KEGG" id="hhy:Halhy_0361"/>
<sequence length="107" mass="12186">MSSDRLLQLLQMQEESPADTFVLYALAKEYEGLSDDAEALHYYQQIFDHDPLYVGAFYHLAKLYERQNAFLEAVSTYEKGIAVAKEVGDQHALAELQSAKLNLELEL</sequence>
<keyword evidence="2" id="KW-1185">Reference proteome</keyword>
<evidence type="ECO:0000313" key="2">
    <source>
        <dbReference type="Proteomes" id="UP000008461"/>
    </source>
</evidence>
<name>F4KX45_HALH1</name>
<dbReference type="eggNOG" id="COG0457">
    <property type="taxonomic scope" value="Bacteria"/>
</dbReference>
<dbReference type="AlphaFoldDB" id="F4KX45"/>
<gene>
    <name evidence="1" type="ordered locus">Halhy_0361</name>
</gene>
<dbReference type="Proteomes" id="UP000008461">
    <property type="component" value="Chromosome"/>
</dbReference>
<accession>F4KX45</accession>
<dbReference type="InterPro" id="IPR019734">
    <property type="entry name" value="TPR_rpt"/>
</dbReference>
<dbReference type="SMART" id="SM00028">
    <property type="entry name" value="TPR"/>
    <property type="match status" value="2"/>
</dbReference>
<dbReference type="EMBL" id="CP002691">
    <property type="protein sequence ID" value="AEE48273.1"/>
    <property type="molecule type" value="Genomic_DNA"/>
</dbReference>
<protein>
    <submittedName>
        <fullName evidence="1">Tetratricopeptide TPR_4</fullName>
    </submittedName>
</protein>
<dbReference type="RefSeq" id="WP_013762837.1">
    <property type="nucleotide sequence ID" value="NC_015510.1"/>
</dbReference>